<dbReference type="AlphaFoldDB" id="A0A397I277"/>
<keyword evidence="2" id="KW-1185">Reference proteome</keyword>
<dbReference type="Pfam" id="PF08538">
    <property type="entry name" value="DUF1749"/>
    <property type="match status" value="1"/>
</dbReference>
<proteinExistence type="predicted"/>
<protein>
    <submittedName>
        <fullName evidence="1">Uncharacterized protein</fullName>
    </submittedName>
</protein>
<dbReference type="GeneID" id="38128984"/>
<accession>A0A397I277</accession>
<gene>
    <name evidence="1" type="ORF">CDV56_107010</name>
</gene>
<evidence type="ECO:0000313" key="2">
    <source>
        <dbReference type="Proteomes" id="UP000215305"/>
    </source>
</evidence>
<sequence length="322" mass="34454">MSKSHPGTLHEYAPRLVAFEFTSSTPQKPHSLIFIGGLTDGLCTVPYVAPLAAALEPTDWSVFQAQLSSSFGGWGTGNLDKDVEEIAKCVDFVRSLKASAATASAPGKIVIMGHSTGSQDVLHYLYSISPQGDRDWPVVDGAILQAPVSDREAMLAETRKPGAEGSVAKGAFEQLVSLARQAPAADIILPLNLSSKVGLPPDPVSARRFLSLASPDSPARPAEDDLFSSDLTDQRLRETFGAVATRGLLRSKLLVLYSGNDEFAAPWVDKEALMARWREATEAGKAGTWDQNSGIIPGASHNVRDEGQADLVERVTRYLKGI</sequence>
<dbReference type="Gene3D" id="3.40.50.1820">
    <property type="entry name" value="alpha/beta hydrolase"/>
    <property type="match status" value="1"/>
</dbReference>
<dbReference type="SUPFAM" id="SSF53474">
    <property type="entry name" value="alpha/beta-Hydrolases"/>
    <property type="match status" value="1"/>
</dbReference>
<name>A0A397I277_ASPTH</name>
<reference evidence="1" key="1">
    <citation type="submission" date="2018-08" db="EMBL/GenBank/DDBJ databases">
        <title>Draft genome sequence of azole-resistant Aspergillus thermomutatus (Neosartorya pseudofischeri) strain HMR AF 39, isolated from a human nasal aspirate.</title>
        <authorList>
            <person name="Parent-Michaud M."/>
            <person name="Dufresne P.J."/>
            <person name="Fournier E."/>
            <person name="Martineau C."/>
            <person name="Moreira S."/>
            <person name="Perkins V."/>
            <person name="De Repentigny L."/>
            <person name="Dufresne S.F."/>
        </authorList>
    </citation>
    <scope>NUCLEOTIDE SEQUENCE [LARGE SCALE GENOMIC DNA]</scope>
    <source>
        <strain evidence="1">HMR AF 39</strain>
    </source>
</reference>
<dbReference type="Proteomes" id="UP000215305">
    <property type="component" value="Unassembled WGS sequence"/>
</dbReference>
<dbReference type="InterPro" id="IPR029058">
    <property type="entry name" value="AB_hydrolase_fold"/>
</dbReference>
<dbReference type="InterPro" id="IPR013744">
    <property type="entry name" value="SidJ"/>
</dbReference>
<comment type="caution">
    <text evidence="1">The sequence shown here is derived from an EMBL/GenBank/DDBJ whole genome shotgun (WGS) entry which is preliminary data.</text>
</comment>
<organism evidence="1 2">
    <name type="scientific">Aspergillus thermomutatus</name>
    <name type="common">Neosartorya pseudofischeri</name>
    <dbReference type="NCBI Taxonomy" id="41047"/>
    <lineage>
        <taxon>Eukaryota</taxon>
        <taxon>Fungi</taxon>
        <taxon>Dikarya</taxon>
        <taxon>Ascomycota</taxon>
        <taxon>Pezizomycotina</taxon>
        <taxon>Eurotiomycetes</taxon>
        <taxon>Eurotiomycetidae</taxon>
        <taxon>Eurotiales</taxon>
        <taxon>Aspergillaceae</taxon>
        <taxon>Aspergillus</taxon>
        <taxon>Aspergillus subgen. Fumigati</taxon>
    </lineage>
</organism>
<dbReference type="PANTHER" id="PTHR31591">
    <property type="entry name" value="UPF0613 PROTEIN PB24D3.06C"/>
    <property type="match status" value="1"/>
</dbReference>
<dbReference type="OrthoDB" id="10034502at2759"/>
<dbReference type="VEuPathDB" id="FungiDB:CDV56_107010"/>
<evidence type="ECO:0000313" key="1">
    <source>
        <dbReference type="EMBL" id="RHZ67504.1"/>
    </source>
</evidence>
<dbReference type="EMBL" id="NKHU02000006">
    <property type="protein sequence ID" value="RHZ67504.1"/>
    <property type="molecule type" value="Genomic_DNA"/>
</dbReference>
<dbReference type="PANTHER" id="PTHR31591:SF5">
    <property type="entry name" value="DOLICHOL-PHOSPHATE MANNOSYLTRANSFERASE"/>
    <property type="match status" value="1"/>
</dbReference>
<dbReference type="RefSeq" id="XP_026618664.1">
    <property type="nucleotide sequence ID" value="XM_026760629.1"/>
</dbReference>